<reference evidence="1" key="1">
    <citation type="journal article" date="2021" name="Proc. Natl. Acad. Sci. U.S.A.">
        <title>A Catalog of Tens of Thousands of Viruses from Human Metagenomes Reveals Hidden Associations with Chronic Diseases.</title>
        <authorList>
            <person name="Tisza M.J."/>
            <person name="Buck C.B."/>
        </authorList>
    </citation>
    <scope>NUCLEOTIDE SEQUENCE</scope>
    <source>
        <strain evidence="1">Ctqv63</strain>
    </source>
</reference>
<evidence type="ECO:0000313" key="1">
    <source>
        <dbReference type="EMBL" id="DAF53852.1"/>
    </source>
</evidence>
<organism evidence="1">
    <name type="scientific">Siphoviridae sp. ctqv63</name>
    <dbReference type="NCBI Taxonomy" id="2827950"/>
    <lineage>
        <taxon>Viruses</taxon>
        <taxon>Duplodnaviria</taxon>
        <taxon>Heunggongvirae</taxon>
        <taxon>Uroviricota</taxon>
        <taxon>Caudoviricetes</taxon>
    </lineage>
</organism>
<dbReference type="EMBL" id="BK032665">
    <property type="protein sequence ID" value="DAF53852.1"/>
    <property type="molecule type" value="Genomic_DNA"/>
</dbReference>
<dbReference type="Pfam" id="PF20459">
    <property type="entry name" value="DUF6712"/>
    <property type="match status" value="1"/>
</dbReference>
<proteinExistence type="predicted"/>
<sequence>MKLLVNKQECSKYLSVSLFRKEEDFNRFIREAQMFDLKGLVCESFYQDLTSETPVGDYTLLLDGGSYTFEGKKYEFAGLKAVLAYFAYARYIFVGHQVDTPMGIKVKENQDGETISQTERRDVRTMYKQQADMLWEDCKRYLERTASNISDCNDGCSERNRAYKPRMRMQLI</sequence>
<protein>
    <submittedName>
        <fullName evidence="1">Uncharacterized protein</fullName>
    </submittedName>
</protein>
<accession>A0A8S5SS45</accession>
<name>A0A8S5SS45_9CAUD</name>
<dbReference type="InterPro" id="IPR046558">
    <property type="entry name" value="DUF6712"/>
</dbReference>